<feature type="transmembrane region" description="Helical" evidence="1">
    <location>
        <begin position="405"/>
        <end position="423"/>
    </location>
</feature>
<keyword evidence="1" id="KW-0812">Transmembrane</keyword>
<keyword evidence="1" id="KW-0472">Membrane</keyword>
<feature type="transmembrane region" description="Helical" evidence="1">
    <location>
        <begin position="281"/>
        <end position="301"/>
    </location>
</feature>
<dbReference type="EMBL" id="JAXCEI010000008">
    <property type="protein sequence ID" value="MFA1541190.1"/>
    <property type="molecule type" value="Genomic_DNA"/>
</dbReference>
<feature type="transmembrane region" description="Helical" evidence="1">
    <location>
        <begin position="206"/>
        <end position="225"/>
    </location>
</feature>
<organism evidence="2 3">
    <name type="scientific">Actinomadura monticuli</name>
    <dbReference type="NCBI Taxonomy" id="3097367"/>
    <lineage>
        <taxon>Bacteria</taxon>
        <taxon>Bacillati</taxon>
        <taxon>Actinomycetota</taxon>
        <taxon>Actinomycetes</taxon>
        <taxon>Streptosporangiales</taxon>
        <taxon>Thermomonosporaceae</taxon>
        <taxon>Actinomadura</taxon>
    </lineage>
</organism>
<proteinExistence type="predicted"/>
<evidence type="ECO:0000256" key="1">
    <source>
        <dbReference type="SAM" id="Phobius"/>
    </source>
</evidence>
<feature type="transmembrane region" description="Helical" evidence="1">
    <location>
        <begin position="373"/>
        <end position="393"/>
    </location>
</feature>
<dbReference type="Proteomes" id="UP001569963">
    <property type="component" value="Unassembled WGS sequence"/>
</dbReference>
<protein>
    <recommendedName>
        <fullName evidence="4">O-antigen ligase family protein</fullName>
    </recommendedName>
</protein>
<reference evidence="2 3" key="1">
    <citation type="submission" date="2023-11" db="EMBL/GenBank/DDBJ databases">
        <title>Actinomadura monticuli sp. nov., isolated from volcanic ash.</title>
        <authorList>
            <person name="Lee S.D."/>
            <person name="Yang H."/>
            <person name="Kim I.S."/>
        </authorList>
    </citation>
    <scope>NUCLEOTIDE SEQUENCE [LARGE SCALE GENOMIC DNA]</scope>
    <source>
        <strain evidence="2 3">DLS-62</strain>
    </source>
</reference>
<feature type="transmembrane region" description="Helical" evidence="1">
    <location>
        <begin position="70"/>
        <end position="89"/>
    </location>
</feature>
<accession>A0ABV4QDD3</accession>
<evidence type="ECO:0000313" key="2">
    <source>
        <dbReference type="EMBL" id="MFA1541190.1"/>
    </source>
</evidence>
<keyword evidence="3" id="KW-1185">Reference proteome</keyword>
<feature type="transmembrane region" description="Helical" evidence="1">
    <location>
        <begin position="139"/>
        <end position="160"/>
    </location>
</feature>
<gene>
    <name evidence="2" type="ORF">SM611_19885</name>
</gene>
<sequence length="474" mass="51659">MRGIAGSTPLAPPRLLPWRLRPGWPLSVALLGFPLWWILGLANVVLLLISVPMAITLWRRRGTLVAPSGFGAWLFFLIWVVLGLLVLWADAPLAEPGGGFSRLLVYGYRFAWYLSFTIVLLYIGNMSERELPSGKIGRLLGYMFIVTTVGGLVGSFFPSIQLTSPVEMVLPQGLTGNSFVRDIVHPRVAEIESILGFAQSRPMAPFAYANTWGAAYAFFLPYFLLTWIVRARMRRRVFALIILVASLWPVVYSLNRGLWAALGAIGLFGVLKLLQVGGPRVIAWTAGMAAVGALIVALSPLPGLVQDRLDNPHSNNRRTLLAEETTRSVLMGSPLVGFGSTRNVQGDLGQVAGGAKAGCKACESPPLGTQGHVWLLIFANGVVGTIAFCAFFAIRFLRHWRDRGAYSLAGCCVLISCTLFMITYDMVEVPLYTVMIAVALMWRASRDAHGVRPPRARVRALTEEPAPAAEAVAQ</sequence>
<feature type="transmembrane region" description="Helical" evidence="1">
    <location>
        <begin position="258"/>
        <end position="274"/>
    </location>
</feature>
<name>A0ABV4QDD3_9ACTN</name>
<dbReference type="RefSeq" id="WP_371951514.1">
    <property type="nucleotide sequence ID" value="NZ_JAXCEI010000008.1"/>
</dbReference>
<feature type="transmembrane region" description="Helical" evidence="1">
    <location>
        <begin position="35"/>
        <end position="58"/>
    </location>
</feature>
<feature type="transmembrane region" description="Helical" evidence="1">
    <location>
        <begin position="237"/>
        <end position="252"/>
    </location>
</feature>
<evidence type="ECO:0000313" key="3">
    <source>
        <dbReference type="Proteomes" id="UP001569963"/>
    </source>
</evidence>
<comment type="caution">
    <text evidence="2">The sequence shown here is derived from an EMBL/GenBank/DDBJ whole genome shotgun (WGS) entry which is preliminary data.</text>
</comment>
<feature type="transmembrane region" description="Helical" evidence="1">
    <location>
        <begin position="109"/>
        <end position="127"/>
    </location>
</feature>
<evidence type="ECO:0008006" key="4">
    <source>
        <dbReference type="Google" id="ProtNLM"/>
    </source>
</evidence>
<keyword evidence="1" id="KW-1133">Transmembrane helix</keyword>